<keyword evidence="5" id="KW-1185">Reference proteome</keyword>
<dbReference type="Proteomes" id="UP001177003">
    <property type="component" value="Chromosome 5"/>
</dbReference>
<dbReference type="GO" id="GO:0046983">
    <property type="term" value="F:protein dimerization activity"/>
    <property type="evidence" value="ECO:0007669"/>
    <property type="project" value="InterPro"/>
</dbReference>
<evidence type="ECO:0000313" key="5">
    <source>
        <dbReference type="Proteomes" id="UP001177003"/>
    </source>
</evidence>
<protein>
    <recommendedName>
        <fullName evidence="6">BED-type domain-containing protein</fullName>
    </recommendedName>
</protein>
<evidence type="ECO:0000256" key="1">
    <source>
        <dbReference type="ARBA" id="ARBA00023125"/>
    </source>
</evidence>
<dbReference type="InterPro" id="IPR008906">
    <property type="entry name" value="HATC_C_dom"/>
</dbReference>
<reference evidence="4" key="1">
    <citation type="submission" date="2023-04" db="EMBL/GenBank/DDBJ databases">
        <authorList>
            <person name="Vijverberg K."/>
            <person name="Xiong W."/>
            <person name="Schranz E."/>
        </authorList>
    </citation>
    <scope>NUCLEOTIDE SEQUENCE</scope>
</reference>
<feature type="domain" description="hAT-like transposase RNase-H fold" evidence="3">
    <location>
        <begin position="446"/>
        <end position="550"/>
    </location>
</feature>
<evidence type="ECO:0000259" key="3">
    <source>
        <dbReference type="Pfam" id="PF14372"/>
    </source>
</evidence>
<dbReference type="PANTHER" id="PTHR46481:SF8">
    <property type="entry name" value="ZINC FINGER BED DOMAIN-CONTAINING PROTEIN RICESLEEPER 1-LIKE"/>
    <property type="match status" value="1"/>
</dbReference>
<evidence type="ECO:0000313" key="4">
    <source>
        <dbReference type="EMBL" id="CAI9287212.1"/>
    </source>
</evidence>
<dbReference type="Pfam" id="PF14372">
    <property type="entry name" value="hAT-like_RNase-H"/>
    <property type="match status" value="1"/>
</dbReference>
<proteinExistence type="predicted"/>
<dbReference type="SUPFAM" id="SSF53098">
    <property type="entry name" value="Ribonuclease H-like"/>
    <property type="match status" value="1"/>
</dbReference>
<gene>
    <name evidence="4" type="ORF">LSALG_LOCUS26593</name>
</gene>
<dbReference type="PANTHER" id="PTHR46481">
    <property type="entry name" value="ZINC FINGER BED DOMAIN-CONTAINING PROTEIN 4"/>
    <property type="match status" value="1"/>
</dbReference>
<dbReference type="EMBL" id="OX465081">
    <property type="protein sequence ID" value="CAI9287212.1"/>
    <property type="molecule type" value="Genomic_DNA"/>
</dbReference>
<feature type="domain" description="HAT C-terminal dimerisation" evidence="2">
    <location>
        <begin position="601"/>
        <end position="683"/>
    </location>
</feature>
<accession>A0AA35Z8E7</accession>
<organism evidence="4 5">
    <name type="scientific">Lactuca saligna</name>
    <name type="common">Willowleaf lettuce</name>
    <dbReference type="NCBI Taxonomy" id="75948"/>
    <lineage>
        <taxon>Eukaryota</taxon>
        <taxon>Viridiplantae</taxon>
        <taxon>Streptophyta</taxon>
        <taxon>Embryophyta</taxon>
        <taxon>Tracheophyta</taxon>
        <taxon>Spermatophyta</taxon>
        <taxon>Magnoliopsida</taxon>
        <taxon>eudicotyledons</taxon>
        <taxon>Gunneridae</taxon>
        <taxon>Pentapetalae</taxon>
        <taxon>asterids</taxon>
        <taxon>campanulids</taxon>
        <taxon>Asterales</taxon>
        <taxon>Asteraceae</taxon>
        <taxon>Cichorioideae</taxon>
        <taxon>Cichorieae</taxon>
        <taxon>Lactucinae</taxon>
        <taxon>Lactuca</taxon>
    </lineage>
</organism>
<dbReference type="SMART" id="SM00614">
    <property type="entry name" value="ZnF_BED"/>
    <property type="match status" value="1"/>
</dbReference>
<name>A0AA35Z8E7_LACSI</name>
<dbReference type="InterPro" id="IPR012337">
    <property type="entry name" value="RNaseH-like_sf"/>
</dbReference>
<dbReference type="SUPFAM" id="SSF140996">
    <property type="entry name" value="Hermes dimerisation domain"/>
    <property type="match status" value="1"/>
</dbReference>
<dbReference type="InterPro" id="IPR025525">
    <property type="entry name" value="hAT-like_transposase_RNase-H"/>
</dbReference>
<dbReference type="AlphaFoldDB" id="A0AA35Z8E7"/>
<evidence type="ECO:0000259" key="2">
    <source>
        <dbReference type="Pfam" id="PF05699"/>
    </source>
</evidence>
<keyword evidence="1" id="KW-0238">DNA-binding</keyword>
<dbReference type="Gene3D" id="1.10.10.1070">
    <property type="entry name" value="Zinc finger, BED domain-containing"/>
    <property type="match status" value="1"/>
</dbReference>
<evidence type="ECO:0008006" key="6">
    <source>
        <dbReference type="Google" id="ProtNLM"/>
    </source>
</evidence>
<dbReference type="Pfam" id="PF05699">
    <property type="entry name" value="Dimer_Tnp_hAT"/>
    <property type="match status" value="1"/>
</dbReference>
<sequence length="728" mass="83310">MESSQLDAQTVDVDAPQTIDVDLDVDEGDDEVVVDNKGGGHRVSWVWQDFDRDAVKKGAKKVKCPYCSTMMCANSNKNGTSAMGNHLRLYCPTSPVYDPKGKVGDTKKQSVLSFKKVGDSGATSLEVHSFSQEKCRNSLARMCIKDNQPFSIVEDEGFREYSRDLQPLFKLPSRWTVARDCLQIYKEEMYKLKDVLKNQTVSITTDTWTSIQNINYSCLTVHWVDETWVLRQKILNFCPIANHKGVTIGKLVYKCLQNWGIEKVFTVTVDNASSNDGAIRYLATMLRGPHAFLDCKYLHLRCCAHIINLVVRDGLEEHFSSITKIRNAVKYVRSSGARFATFLECVEKVKINCSKKPSLDVDTRCNSTFLMLETVEKYEAAFDRLLAIDSGFKTFCGSEVDDGEVTTRKRRRNEKVVGTPDADDWEVARYFINYLRIFYNVTKKISGSKYVTANIFFKELVTMQASITRMCASTDEKKKKMAKSMKEKYDKYWDNIENMNFMLHIVVVLDPRNKMCYLEYCLELIYGKNSTKTKTILEHVNKTLEDLFQHFKNKTERERCEKTRSASSSTPSYFDFEHGVDMEDDFERFMEQRGHGVNKTELEIYLSDGMEKRAEDFQILGWWKSNSTKFPVLSEVAKLVLGMPISTVASESAFSTGGRVIDESRSSLTHVTAEALICAQDWIRDTPIDIQFKNMTTLYMEEMREKLVPIETEELGCGQGSCMDEDFT</sequence>
<dbReference type="InterPro" id="IPR052035">
    <property type="entry name" value="ZnF_BED_domain_contain"/>
</dbReference>
<dbReference type="GO" id="GO:0003677">
    <property type="term" value="F:DNA binding"/>
    <property type="evidence" value="ECO:0007669"/>
    <property type="project" value="UniProtKB-KW"/>
</dbReference>